<protein>
    <submittedName>
        <fullName evidence="2">(Atlantic silverside) hypothetical protein</fullName>
    </submittedName>
</protein>
<accession>A0A8S4BPQ7</accession>
<evidence type="ECO:0000313" key="2">
    <source>
        <dbReference type="EMBL" id="CAG5981434.1"/>
    </source>
</evidence>
<name>A0A8S4BPQ7_9TELE</name>
<reference evidence="2" key="1">
    <citation type="submission" date="2021-05" db="EMBL/GenBank/DDBJ databases">
        <authorList>
            <person name="Tigano A."/>
        </authorList>
    </citation>
    <scope>NUCLEOTIDE SEQUENCE</scope>
</reference>
<dbReference type="EMBL" id="CAJRST010033334">
    <property type="protein sequence ID" value="CAG5981434.1"/>
    <property type="molecule type" value="Genomic_DNA"/>
</dbReference>
<evidence type="ECO:0000256" key="1">
    <source>
        <dbReference type="SAM" id="MobiDB-lite"/>
    </source>
</evidence>
<feature type="compositionally biased region" description="Basic and acidic residues" evidence="1">
    <location>
        <begin position="155"/>
        <end position="166"/>
    </location>
</feature>
<keyword evidence="3" id="KW-1185">Reference proteome</keyword>
<dbReference type="GO" id="GO:0061709">
    <property type="term" value="P:reticulophagy"/>
    <property type="evidence" value="ECO:0007669"/>
    <property type="project" value="TreeGrafter"/>
</dbReference>
<feature type="compositionally biased region" description="Low complexity" evidence="1">
    <location>
        <begin position="60"/>
        <end position="69"/>
    </location>
</feature>
<dbReference type="PANTHER" id="PTHR15949:SF3">
    <property type="entry name" value="TESTIS-EXPRESSED PROTEIN 264"/>
    <property type="match status" value="1"/>
</dbReference>
<dbReference type="AlphaFoldDB" id="A0A8S4BPQ7"/>
<feature type="compositionally biased region" description="Low complexity" evidence="1">
    <location>
        <begin position="113"/>
        <end position="126"/>
    </location>
</feature>
<dbReference type="PANTHER" id="PTHR15949">
    <property type="entry name" value="TESTIS-EXPRESSED PROTEIN 264"/>
    <property type="match status" value="1"/>
</dbReference>
<evidence type="ECO:0000313" key="3">
    <source>
        <dbReference type="Proteomes" id="UP000677803"/>
    </source>
</evidence>
<comment type="caution">
    <text evidence="2">The sequence shown here is derived from an EMBL/GenBank/DDBJ whole genome shotgun (WGS) entry which is preliminary data.</text>
</comment>
<sequence length="172" mass="18658">MQERKLCAFPVIEIYTSDVMSYMAPLSDQTDFFVPEMKEDVKSDVKDDNSDEDRGTDITGADSHSDVSSGSGGAPWDSRETSLAASTAASLASSLPLRDVMDTNEEDRHMDQGDGSSNESLGSGSSFEELDMEQEQLEEKYDDEDIPEAGNGAKEAAELWAEKKEPLGGGEE</sequence>
<dbReference type="GO" id="GO:0000421">
    <property type="term" value="C:autophagosome membrane"/>
    <property type="evidence" value="ECO:0007669"/>
    <property type="project" value="TreeGrafter"/>
</dbReference>
<organism evidence="2 3">
    <name type="scientific">Menidia menidia</name>
    <name type="common">Atlantic silverside</name>
    <dbReference type="NCBI Taxonomy" id="238744"/>
    <lineage>
        <taxon>Eukaryota</taxon>
        <taxon>Metazoa</taxon>
        <taxon>Chordata</taxon>
        <taxon>Craniata</taxon>
        <taxon>Vertebrata</taxon>
        <taxon>Euteleostomi</taxon>
        <taxon>Actinopterygii</taxon>
        <taxon>Neopterygii</taxon>
        <taxon>Teleostei</taxon>
        <taxon>Neoteleostei</taxon>
        <taxon>Acanthomorphata</taxon>
        <taxon>Ovalentaria</taxon>
        <taxon>Atherinomorphae</taxon>
        <taxon>Atheriniformes</taxon>
        <taxon>Atherinopsidae</taxon>
        <taxon>Menidiinae</taxon>
        <taxon>Menidia</taxon>
    </lineage>
</organism>
<dbReference type="OrthoDB" id="2140079at2759"/>
<feature type="compositionally biased region" description="Acidic residues" evidence="1">
    <location>
        <begin position="128"/>
        <end position="147"/>
    </location>
</feature>
<dbReference type="GO" id="GO:0106300">
    <property type="term" value="P:protein-DNA covalent cross-linking repair"/>
    <property type="evidence" value="ECO:0007669"/>
    <property type="project" value="TreeGrafter"/>
</dbReference>
<feature type="compositionally biased region" description="Basic and acidic residues" evidence="1">
    <location>
        <begin position="38"/>
        <end position="56"/>
    </location>
</feature>
<feature type="region of interest" description="Disordered" evidence="1">
    <location>
        <begin position="38"/>
        <end position="172"/>
    </location>
</feature>
<dbReference type="GO" id="GO:0005634">
    <property type="term" value="C:nucleus"/>
    <property type="evidence" value="ECO:0007669"/>
    <property type="project" value="TreeGrafter"/>
</dbReference>
<dbReference type="Proteomes" id="UP000677803">
    <property type="component" value="Unassembled WGS sequence"/>
</dbReference>
<feature type="compositionally biased region" description="Low complexity" evidence="1">
    <location>
        <begin position="81"/>
        <end position="95"/>
    </location>
</feature>
<proteinExistence type="predicted"/>
<gene>
    <name evidence="2" type="ORF">MMEN_LOCUS16389</name>
</gene>
<dbReference type="GO" id="GO:0005789">
    <property type="term" value="C:endoplasmic reticulum membrane"/>
    <property type="evidence" value="ECO:0007669"/>
    <property type="project" value="TreeGrafter"/>
</dbReference>
<dbReference type="GO" id="GO:0005657">
    <property type="term" value="C:replication fork"/>
    <property type="evidence" value="ECO:0007669"/>
    <property type="project" value="TreeGrafter"/>
</dbReference>